<dbReference type="Proteomes" id="UP001165586">
    <property type="component" value="Unassembled WGS sequence"/>
</dbReference>
<comment type="caution">
    <text evidence="1">The sequence shown here is derived from an EMBL/GenBank/DDBJ whole genome shotgun (WGS) entry which is preliminary data.</text>
</comment>
<evidence type="ECO:0000313" key="2">
    <source>
        <dbReference type="Proteomes" id="UP001165586"/>
    </source>
</evidence>
<evidence type="ECO:0000313" key="1">
    <source>
        <dbReference type="EMBL" id="MCS5736744.1"/>
    </source>
</evidence>
<name>A0ABT2H9X9_9MICO</name>
<feature type="non-terminal residue" evidence="1">
    <location>
        <position position="1"/>
    </location>
</feature>
<gene>
    <name evidence="1" type="ORF">N1032_23720</name>
</gene>
<organism evidence="1 2">
    <name type="scientific">Herbiconiux daphne</name>
    <dbReference type="NCBI Taxonomy" id="2970914"/>
    <lineage>
        <taxon>Bacteria</taxon>
        <taxon>Bacillati</taxon>
        <taxon>Actinomycetota</taxon>
        <taxon>Actinomycetes</taxon>
        <taxon>Micrococcales</taxon>
        <taxon>Microbacteriaceae</taxon>
        <taxon>Herbiconiux</taxon>
    </lineage>
</organism>
<sequence length="111" mass="12599">NGFGKGRPKGRRNVLTQMLLDHAAAAELQPFEVLYDIYQDDTIPPDLRFKAASKYADLIYPKAASVEVRIEEENISEEAVDNKIRDFLFEHLGMDVLPPSDFNDSENQEAE</sequence>
<dbReference type="EMBL" id="JANLCJ010000151">
    <property type="protein sequence ID" value="MCS5736744.1"/>
    <property type="molecule type" value="Genomic_DNA"/>
</dbReference>
<dbReference type="RefSeq" id="WP_259542834.1">
    <property type="nucleotide sequence ID" value="NZ_JANLCJ010000151.1"/>
</dbReference>
<accession>A0ABT2H9X9</accession>
<protein>
    <submittedName>
        <fullName evidence="1">Uncharacterized protein</fullName>
    </submittedName>
</protein>
<keyword evidence="2" id="KW-1185">Reference proteome</keyword>
<reference evidence="1" key="1">
    <citation type="submission" date="2022-08" db="EMBL/GenBank/DDBJ databases">
        <authorList>
            <person name="Deng Y."/>
            <person name="Han X.-F."/>
            <person name="Zhang Y.-Q."/>
        </authorList>
    </citation>
    <scope>NUCLEOTIDE SEQUENCE</scope>
    <source>
        <strain evidence="1">CPCC 203386</strain>
    </source>
</reference>
<proteinExistence type="predicted"/>